<organism evidence="2 3">
    <name type="scientific">Enhygromyxa salina</name>
    <dbReference type="NCBI Taxonomy" id="215803"/>
    <lineage>
        <taxon>Bacteria</taxon>
        <taxon>Pseudomonadati</taxon>
        <taxon>Myxococcota</taxon>
        <taxon>Polyangia</taxon>
        <taxon>Nannocystales</taxon>
        <taxon>Nannocystaceae</taxon>
        <taxon>Enhygromyxa</taxon>
    </lineage>
</organism>
<dbReference type="InterPro" id="IPR036388">
    <property type="entry name" value="WH-like_DNA-bd_sf"/>
</dbReference>
<sequence length="68" mass="7622">MPADHGEIEIYSADQLAELLGVNRKTIYEAAKSGDIPHRRLGRRLIFEKGSVLAWLRQSSAISEARTK</sequence>
<dbReference type="InterPro" id="IPR010093">
    <property type="entry name" value="SinI_DNA-bd"/>
</dbReference>
<dbReference type="GO" id="GO:0003677">
    <property type="term" value="F:DNA binding"/>
    <property type="evidence" value="ECO:0007669"/>
    <property type="project" value="InterPro"/>
</dbReference>
<dbReference type="NCBIfam" id="TIGR01764">
    <property type="entry name" value="excise"/>
    <property type="match status" value="1"/>
</dbReference>
<dbReference type="InterPro" id="IPR041657">
    <property type="entry name" value="HTH_17"/>
</dbReference>
<dbReference type="Proteomes" id="UP000238823">
    <property type="component" value="Unassembled WGS sequence"/>
</dbReference>
<reference evidence="2 3" key="1">
    <citation type="submission" date="2018-03" db="EMBL/GenBank/DDBJ databases">
        <title>Draft Genome Sequences of the Obligatory Marine Myxobacteria Enhygromyxa salina SWB007.</title>
        <authorList>
            <person name="Poehlein A."/>
            <person name="Moghaddam J.A."/>
            <person name="Harms H."/>
            <person name="Alanjari M."/>
            <person name="Koenig G.M."/>
            <person name="Daniel R."/>
            <person name="Schaeberle T.F."/>
        </authorList>
    </citation>
    <scope>NUCLEOTIDE SEQUENCE [LARGE SCALE GENOMIC DNA]</scope>
    <source>
        <strain evidence="2 3">SWB007</strain>
    </source>
</reference>
<feature type="domain" description="Helix-turn-helix" evidence="1">
    <location>
        <begin position="11"/>
        <end position="59"/>
    </location>
</feature>
<proteinExistence type="predicted"/>
<accession>A0A2S9YA85</accession>
<dbReference type="AlphaFoldDB" id="A0A2S9YA85"/>
<dbReference type="InterPro" id="IPR009061">
    <property type="entry name" value="DNA-bd_dom_put_sf"/>
</dbReference>
<dbReference type="Gene3D" id="1.10.10.10">
    <property type="entry name" value="Winged helix-like DNA-binding domain superfamily/Winged helix DNA-binding domain"/>
    <property type="match status" value="1"/>
</dbReference>
<dbReference type="EMBL" id="PVNL01000114">
    <property type="protein sequence ID" value="PRQ02024.1"/>
    <property type="molecule type" value="Genomic_DNA"/>
</dbReference>
<dbReference type="Pfam" id="PF12728">
    <property type="entry name" value="HTH_17"/>
    <property type="match status" value="1"/>
</dbReference>
<evidence type="ECO:0000313" key="2">
    <source>
        <dbReference type="EMBL" id="PRQ02024.1"/>
    </source>
</evidence>
<protein>
    <submittedName>
        <fullName evidence="2">Helix-turn-helix domain protein</fullName>
    </submittedName>
</protein>
<dbReference type="SUPFAM" id="SSF46955">
    <property type="entry name" value="Putative DNA-binding domain"/>
    <property type="match status" value="1"/>
</dbReference>
<gene>
    <name evidence="2" type="ORF">ENSA7_55970</name>
</gene>
<comment type="caution">
    <text evidence="2">The sequence shown here is derived from an EMBL/GenBank/DDBJ whole genome shotgun (WGS) entry which is preliminary data.</text>
</comment>
<name>A0A2S9YA85_9BACT</name>
<evidence type="ECO:0000259" key="1">
    <source>
        <dbReference type="Pfam" id="PF12728"/>
    </source>
</evidence>
<evidence type="ECO:0000313" key="3">
    <source>
        <dbReference type="Proteomes" id="UP000238823"/>
    </source>
</evidence>